<name>A0A565CUI3_9BRAS</name>
<comment type="caution">
    <text evidence="2">The sequence shown here is derived from an EMBL/GenBank/DDBJ whole genome shotgun (WGS) entry which is preliminary data.</text>
</comment>
<keyword evidence="3" id="KW-1185">Reference proteome</keyword>
<dbReference type="OrthoDB" id="1108792at2759"/>
<gene>
    <name evidence="2" type="ORF">ANE_LOCUS27681</name>
</gene>
<evidence type="ECO:0000259" key="1">
    <source>
        <dbReference type="Pfam" id="PF02721"/>
    </source>
</evidence>
<proteinExistence type="predicted"/>
<dbReference type="Pfam" id="PF02721">
    <property type="entry name" value="DUF223"/>
    <property type="match status" value="1"/>
</dbReference>
<dbReference type="EMBL" id="CABITT030000008">
    <property type="protein sequence ID" value="VVB17237.1"/>
    <property type="molecule type" value="Genomic_DNA"/>
</dbReference>
<protein>
    <recommendedName>
        <fullName evidence="1">Replication protein A 70 kDa DNA-binding subunit B/D first OB fold domain-containing protein</fullName>
    </recommendedName>
</protein>
<dbReference type="AlphaFoldDB" id="A0A565CUI3"/>
<feature type="domain" description="Replication protein A 70 kDa DNA-binding subunit B/D first OB fold" evidence="1">
    <location>
        <begin position="30"/>
        <end position="118"/>
    </location>
</feature>
<organism evidence="2 3">
    <name type="scientific">Arabis nemorensis</name>
    <dbReference type="NCBI Taxonomy" id="586526"/>
    <lineage>
        <taxon>Eukaryota</taxon>
        <taxon>Viridiplantae</taxon>
        <taxon>Streptophyta</taxon>
        <taxon>Embryophyta</taxon>
        <taxon>Tracheophyta</taxon>
        <taxon>Spermatophyta</taxon>
        <taxon>Magnoliopsida</taxon>
        <taxon>eudicotyledons</taxon>
        <taxon>Gunneridae</taxon>
        <taxon>Pentapetalae</taxon>
        <taxon>rosids</taxon>
        <taxon>malvids</taxon>
        <taxon>Brassicales</taxon>
        <taxon>Brassicaceae</taxon>
        <taxon>Arabideae</taxon>
        <taxon>Arabis</taxon>
    </lineage>
</organism>
<reference evidence="2" key="1">
    <citation type="submission" date="2019-07" db="EMBL/GenBank/DDBJ databases">
        <authorList>
            <person name="Dittberner H."/>
        </authorList>
    </citation>
    <scope>NUCLEOTIDE SEQUENCE [LARGE SCALE GENOMIC DNA]</scope>
</reference>
<dbReference type="Gene3D" id="2.40.50.140">
    <property type="entry name" value="Nucleic acid-binding proteins"/>
    <property type="match status" value="1"/>
</dbReference>
<dbReference type="Proteomes" id="UP000489600">
    <property type="component" value="Unassembled WGS sequence"/>
</dbReference>
<dbReference type="InterPro" id="IPR003871">
    <property type="entry name" value="RFA1B/D_OB_1st"/>
</dbReference>
<sequence length="202" mass="22930">MAALDLVSIPAQATYVTFDNLRLGRSPQQIVGRLLRFWDARNIKKNGEFMGIVLIFLDEKCSVIHGFIPAARANEYRDVLREGLIFQLSVFEVGRCTNLYRITDHPFVVRFLPDTTIVPLTNVRVSIAKEKFMLRKSDHLHALANTNLELPDVIGQIRFVQGANLTDATSTQRLVIRFQIETYSHQTVLLNNCSLTALFSSH</sequence>
<dbReference type="CDD" id="cd04480">
    <property type="entry name" value="RPA1_DBD_A_like"/>
    <property type="match status" value="1"/>
</dbReference>
<accession>A0A565CUI3</accession>
<dbReference type="InterPro" id="IPR012340">
    <property type="entry name" value="NA-bd_OB-fold"/>
</dbReference>
<dbReference type="PANTHER" id="PTHR47165">
    <property type="entry name" value="OS03G0429900 PROTEIN"/>
    <property type="match status" value="1"/>
</dbReference>
<evidence type="ECO:0000313" key="3">
    <source>
        <dbReference type="Proteomes" id="UP000489600"/>
    </source>
</evidence>
<dbReference type="SUPFAM" id="SSF50249">
    <property type="entry name" value="Nucleic acid-binding proteins"/>
    <property type="match status" value="1"/>
</dbReference>
<dbReference type="PANTHER" id="PTHR47165:SF4">
    <property type="entry name" value="OS03G0429900 PROTEIN"/>
    <property type="match status" value="1"/>
</dbReference>
<evidence type="ECO:0000313" key="2">
    <source>
        <dbReference type="EMBL" id="VVB17237.1"/>
    </source>
</evidence>